<feature type="compositionally biased region" description="Polar residues" evidence="13">
    <location>
        <begin position="370"/>
        <end position="380"/>
    </location>
</feature>
<feature type="region of interest" description="Disordered" evidence="13">
    <location>
        <begin position="362"/>
        <end position="483"/>
    </location>
</feature>
<dbReference type="RefSeq" id="XP_012672230.2">
    <property type="nucleotide sequence ID" value="XM_012816776.3"/>
</dbReference>
<keyword evidence="2" id="KW-0217">Developmental protein</keyword>
<gene>
    <name evidence="16 17" type="primary">uncx</name>
</gene>
<dbReference type="SUPFAM" id="SSF46689">
    <property type="entry name" value="Homeodomain-like"/>
    <property type="match status" value="1"/>
</dbReference>
<feature type="region of interest" description="Disordered" evidence="13">
    <location>
        <begin position="81"/>
        <end position="102"/>
    </location>
</feature>
<dbReference type="GO" id="GO:0007399">
    <property type="term" value="P:nervous system development"/>
    <property type="evidence" value="ECO:0007669"/>
    <property type="project" value="UniProtKB-KW"/>
</dbReference>
<keyword evidence="6 11" id="KW-0238">DNA-binding</keyword>
<dbReference type="GO" id="GO:0005634">
    <property type="term" value="C:nucleus"/>
    <property type="evidence" value="ECO:0007669"/>
    <property type="project" value="UniProtKB-SubCell"/>
</dbReference>
<feature type="compositionally biased region" description="Polar residues" evidence="13">
    <location>
        <begin position="393"/>
        <end position="429"/>
    </location>
</feature>
<name>A0A6P8FFU0_CLUHA</name>
<evidence type="ECO:0000256" key="12">
    <source>
        <dbReference type="RuleBase" id="RU000682"/>
    </source>
</evidence>
<keyword evidence="9 11" id="KW-0539">Nucleus</keyword>
<dbReference type="CDD" id="cd00086">
    <property type="entry name" value="homeodomain"/>
    <property type="match status" value="1"/>
</dbReference>
<dbReference type="AlphaFoldDB" id="A0A6P8FFU0"/>
<evidence type="ECO:0000256" key="6">
    <source>
        <dbReference type="ARBA" id="ARBA00023125"/>
    </source>
</evidence>
<dbReference type="InterPro" id="IPR001356">
    <property type="entry name" value="HD"/>
</dbReference>
<evidence type="ECO:0000313" key="16">
    <source>
        <dbReference type="RefSeq" id="XP_012672230.2"/>
    </source>
</evidence>
<comment type="subcellular location">
    <subcellularLocation>
        <location evidence="1 11 12">Nucleus</location>
    </subcellularLocation>
</comment>
<accession>A0A6P8FFU0</accession>
<feature type="region of interest" description="Disordered" evidence="13">
    <location>
        <begin position="156"/>
        <end position="331"/>
    </location>
</feature>
<feature type="compositionally biased region" description="Basic and acidic residues" evidence="13">
    <location>
        <begin position="186"/>
        <end position="196"/>
    </location>
</feature>
<keyword evidence="8" id="KW-0804">Transcription</keyword>
<feature type="compositionally biased region" description="Polar residues" evidence="13">
    <location>
        <begin position="462"/>
        <end position="471"/>
    </location>
</feature>
<keyword evidence="3" id="KW-0221">Differentiation</keyword>
<feature type="compositionally biased region" description="Basic and acidic residues" evidence="13">
    <location>
        <begin position="436"/>
        <end position="445"/>
    </location>
</feature>
<evidence type="ECO:0000256" key="10">
    <source>
        <dbReference type="ARBA" id="ARBA00038351"/>
    </source>
</evidence>
<evidence type="ECO:0000313" key="15">
    <source>
        <dbReference type="Proteomes" id="UP000515152"/>
    </source>
</evidence>
<dbReference type="OrthoDB" id="6159439at2759"/>
<comment type="similarity">
    <text evidence="10">Belongs to the paired homeobox family. Unc-4 subfamily.</text>
</comment>
<keyword evidence="15" id="KW-1185">Reference proteome</keyword>
<evidence type="ECO:0000259" key="14">
    <source>
        <dbReference type="PROSITE" id="PS50071"/>
    </source>
</evidence>
<dbReference type="CTD" id="340260"/>
<reference evidence="16 17" key="1">
    <citation type="submission" date="2025-04" db="UniProtKB">
        <authorList>
            <consortium name="RefSeq"/>
        </authorList>
    </citation>
    <scope>IDENTIFICATION</scope>
</reference>
<feature type="compositionally biased region" description="Polar residues" evidence="13">
    <location>
        <begin position="293"/>
        <end position="302"/>
    </location>
</feature>
<dbReference type="RefSeq" id="XP_031422490.1">
    <property type="nucleotide sequence ID" value="XM_031566630.1"/>
</dbReference>
<feature type="compositionally biased region" description="Low complexity" evidence="13">
    <location>
        <begin position="258"/>
        <end position="292"/>
    </location>
</feature>
<protein>
    <submittedName>
        <fullName evidence="16 17">Homeobox protein unc-4 homolog</fullName>
    </submittedName>
</protein>
<dbReference type="PANTHER" id="PTHR46799">
    <property type="entry name" value="HOMEOBOX PROTEIN UNC-4 HOMOLOG"/>
    <property type="match status" value="1"/>
</dbReference>
<keyword evidence="7 11" id="KW-0371">Homeobox</keyword>
<evidence type="ECO:0000256" key="11">
    <source>
        <dbReference type="PROSITE-ProRule" id="PRU00108"/>
    </source>
</evidence>
<evidence type="ECO:0000313" key="17">
    <source>
        <dbReference type="RefSeq" id="XP_031422490.1"/>
    </source>
</evidence>
<dbReference type="Pfam" id="PF00046">
    <property type="entry name" value="Homeodomain"/>
    <property type="match status" value="1"/>
</dbReference>
<dbReference type="GO" id="GO:0000981">
    <property type="term" value="F:DNA-binding transcription factor activity, RNA polymerase II-specific"/>
    <property type="evidence" value="ECO:0007669"/>
    <property type="project" value="InterPro"/>
</dbReference>
<dbReference type="GeneTree" id="ENSGT00940000161420"/>
<evidence type="ECO:0000256" key="2">
    <source>
        <dbReference type="ARBA" id="ARBA00022473"/>
    </source>
</evidence>
<organism evidence="15 17">
    <name type="scientific">Clupea harengus</name>
    <name type="common">Atlantic herring</name>
    <dbReference type="NCBI Taxonomy" id="7950"/>
    <lineage>
        <taxon>Eukaryota</taxon>
        <taxon>Metazoa</taxon>
        <taxon>Chordata</taxon>
        <taxon>Craniata</taxon>
        <taxon>Vertebrata</taxon>
        <taxon>Euteleostomi</taxon>
        <taxon>Actinopterygii</taxon>
        <taxon>Neopterygii</taxon>
        <taxon>Teleostei</taxon>
        <taxon>Clupei</taxon>
        <taxon>Clupeiformes</taxon>
        <taxon>Clupeoidei</taxon>
        <taxon>Clupeidae</taxon>
        <taxon>Clupea</taxon>
    </lineage>
</organism>
<evidence type="ECO:0000256" key="9">
    <source>
        <dbReference type="ARBA" id="ARBA00023242"/>
    </source>
</evidence>
<dbReference type="GeneID" id="105890711"/>
<dbReference type="Gene3D" id="1.10.10.60">
    <property type="entry name" value="Homeodomain-like"/>
    <property type="match status" value="1"/>
</dbReference>
<keyword evidence="4" id="KW-0524">Neurogenesis</keyword>
<dbReference type="KEGG" id="char:105890711"/>
<evidence type="ECO:0000256" key="4">
    <source>
        <dbReference type="ARBA" id="ARBA00022902"/>
    </source>
</evidence>
<feature type="DNA-binding region" description="Homeobox" evidence="11">
    <location>
        <begin position="100"/>
        <end position="159"/>
    </location>
</feature>
<dbReference type="GO" id="GO:1990837">
    <property type="term" value="F:sequence-specific double-stranded DNA binding"/>
    <property type="evidence" value="ECO:0007669"/>
    <property type="project" value="TreeGrafter"/>
</dbReference>
<proteinExistence type="inferred from homology"/>
<feature type="compositionally biased region" description="Polar residues" evidence="13">
    <location>
        <begin position="223"/>
        <end position="239"/>
    </location>
</feature>
<dbReference type="PROSITE" id="PS00027">
    <property type="entry name" value="HOMEOBOX_1"/>
    <property type="match status" value="1"/>
</dbReference>
<feature type="domain" description="Homeobox" evidence="14">
    <location>
        <begin position="98"/>
        <end position="158"/>
    </location>
</feature>
<dbReference type="PROSITE" id="PS50071">
    <property type="entry name" value="HOMEOBOX_2"/>
    <property type="match status" value="1"/>
</dbReference>
<dbReference type="FunFam" id="1.10.10.60:FF:000057">
    <property type="entry name" value="Short stature homeobox 2"/>
    <property type="match status" value="1"/>
</dbReference>
<dbReference type="Proteomes" id="UP000515152">
    <property type="component" value="Chromosome 1"/>
</dbReference>
<evidence type="ECO:0000256" key="13">
    <source>
        <dbReference type="SAM" id="MobiDB-lite"/>
    </source>
</evidence>
<evidence type="ECO:0000256" key="3">
    <source>
        <dbReference type="ARBA" id="ARBA00022782"/>
    </source>
</evidence>
<dbReference type="InterPro" id="IPR017970">
    <property type="entry name" value="Homeobox_CS"/>
</dbReference>
<evidence type="ECO:0000256" key="8">
    <source>
        <dbReference type="ARBA" id="ARBA00023163"/>
    </source>
</evidence>
<dbReference type="PANTHER" id="PTHR46799:SF1">
    <property type="entry name" value="HOMEOBOX PROTEIN UNC-4 HOMOLOG"/>
    <property type="match status" value="1"/>
</dbReference>
<sequence length="483" mass="52812">MMDSRILDPPHAQFGGSLGGMVSFPYHLSHHHVYELAGHQLQSAAAVPFSIDGLLNGSCAASVVNSNHLLSSGCGMNGDNQQYKLTDSGDPDKDSPGCKRRRTRTNFTGWQLEELEKAFNESHYPDVFMREALALRLDLIESRVQVWFQNRRAKWRKKENTKKGPGRPAHNSHPTTCSGEPMDPEEIARRELERMDKKKRKQEKRLLRSQNKLLSGDLFHTPGSDSDSGLSHVTDSELSSPHGDMGLGRSQTQPSCDQTPQRLQNQRNPNQDASGSELDSSDSSQQSNLGSNGRTSTIQKLNPFSVESLLSDSRPRRKPAVDFPTLPSSRPLIGKGHFLLYPITQPLGFIVPQTSLKASASGLDTDHVTQRGSQSESLTANLGHKSTNDSDHANTNATAIKGQVNHSVGNTSSPNGPTHIPFNSNQSAGGCNEICLQEKEPDHVSPRSPPQEKSLADYTDTAEPTSTNHSSDTNKDSLNVDMG</sequence>
<dbReference type="InterPro" id="IPR009057">
    <property type="entry name" value="Homeodomain-like_sf"/>
</dbReference>
<evidence type="ECO:0000256" key="5">
    <source>
        <dbReference type="ARBA" id="ARBA00023015"/>
    </source>
</evidence>
<evidence type="ECO:0000256" key="1">
    <source>
        <dbReference type="ARBA" id="ARBA00004123"/>
    </source>
</evidence>
<dbReference type="GO" id="GO:0030154">
    <property type="term" value="P:cell differentiation"/>
    <property type="evidence" value="ECO:0007669"/>
    <property type="project" value="UniProtKB-KW"/>
</dbReference>
<evidence type="ECO:0000256" key="7">
    <source>
        <dbReference type="ARBA" id="ARBA00023155"/>
    </source>
</evidence>
<dbReference type="SMART" id="SM00389">
    <property type="entry name" value="HOX"/>
    <property type="match status" value="1"/>
</dbReference>
<keyword evidence="5" id="KW-0805">Transcription regulation</keyword>